<reference evidence="1 2" key="1">
    <citation type="submission" date="2019-02" db="EMBL/GenBank/DDBJ databases">
        <title>Isolation and identification of novel species under the genus Muribaculum.</title>
        <authorList>
            <person name="Miyake S."/>
            <person name="Ding Y."/>
            <person name="Low A."/>
            <person name="Soh M."/>
            <person name="Seedorf H."/>
        </authorList>
    </citation>
    <scope>NUCLEOTIDE SEQUENCE [LARGE SCALE GENOMIC DNA]</scope>
    <source>
        <strain evidence="1 2">TLL-A4</strain>
    </source>
</reference>
<sequence>MRINNIDFIDRDPVQFPRRFSKLQDIEIASLLSATIAWGNRKMICRDCDRMLALMDNDPYNYVMDEGYEELPDMNIHRTFFAKNMRHFLRGLHAVYSRHASLADFAKAEAIADDELPSWKLVASLNRELATANNGEADCRCLPGNLTTTALKRVNMALRWLVRDDGIVDMGVWDVITPSQLYIPLDVHVGNTARELGLLNRRSDDKKAVLELTSRLRDFRPEDPVWYDYALFGLGVDNMLPEVTLT</sequence>
<evidence type="ECO:0000313" key="1">
    <source>
        <dbReference type="EMBL" id="QCD37091.1"/>
    </source>
</evidence>
<dbReference type="Pfam" id="PF09674">
    <property type="entry name" value="DUF2400"/>
    <property type="match status" value="1"/>
</dbReference>
<gene>
    <name evidence="1" type="ORF">E7746_10745</name>
</gene>
<organism evidence="1 2">
    <name type="scientific">Muribaculum gordoncarteri</name>
    <dbReference type="NCBI Taxonomy" id="2530390"/>
    <lineage>
        <taxon>Bacteria</taxon>
        <taxon>Pseudomonadati</taxon>
        <taxon>Bacteroidota</taxon>
        <taxon>Bacteroidia</taxon>
        <taxon>Bacteroidales</taxon>
        <taxon>Muribaculaceae</taxon>
        <taxon>Muribaculum</taxon>
    </lineage>
</organism>
<dbReference type="OrthoDB" id="9773332at2"/>
<dbReference type="InterPro" id="IPR014127">
    <property type="entry name" value="CHP02757"/>
</dbReference>
<dbReference type="Proteomes" id="UP000297031">
    <property type="component" value="Chromosome"/>
</dbReference>
<name>A0A4P7VRU7_9BACT</name>
<dbReference type="NCBIfam" id="TIGR02757">
    <property type="entry name" value="TIGR02757 family protein"/>
    <property type="match status" value="1"/>
</dbReference>
<protein>
    <submittedName>
        <fullName evidence="1">TIGR02757 family protein</fullName>
    </submittedName>
</protein>
<dbReference type="KEGG" id="mgod:E7746_10745"/>
<proteinExistence type="predicted"/>
<dbReference type="AlphaFoldDB" id="A0A4P7VRU7"/>
<keyword evidence="2" id="KW-1185">Reference proteome</keyword>
<dbReference type="EMBL" id="CP039393">
    <property type="protein sequence ID" value="QCD37091.1"/>
    <property type="molecule type" value="Genomic_DNA"/>
</dbReference>
<accession>A0A4P7VRU7</accession>
<evidence type="ECO:0000313" key="2">
    <source>
        <dbReference type="Proteomes" id="UP000297031"/>
    </source>
</evidence>